<dbReference type="Pfam" id="PF20420">
    <property type="entry name" value="DUF6702"/>
    <property type="match status" value="1"/>
</dbReference>
<feature type="signal peptide" evidence="1">
    <location>
        <begin position="1"/>
        <end position="23"/>
    </location>
</feature>
<keyword evidence="1" id="KW-0732">Signal</keyword>
<name>A0ABW4WXU1_9BACT</name>
<organism evidence="2 3">
    <name type="scientific">Pontibacter silvestris</name>
    <dbReference type="NCBI Taxonomy" id="2305183"/>
    <lineage>
        <taxon>Bacteria</taxon>
        <taxon>Pseudomonadati</taxon>
        <taxon>Bacteroidota</taxon>
        <taxon>Cytophagia</taxon>
        <taxon>Cytophagales</taxon>
        <taxon>Hymenobacteraceae</taxon>
        <taxon>Pontibacter</taxon>
    </lineage>
</organism>
<dbReference type="Proteomes" id="UP001597369">
    <property type="component" value="Unassembled WGS sequence"/>
</dbReference>
<comment type="caution">
    <text evidence="2">The sequence shown here is derived from an EMBL/GenBank/DDBJ whole genome shotgun (WGS) entry which is preliminary data.</text>
</comment>
<sequence length="170" mass="19595">MKSKFKNLLLMLLLILMSSLAYAHDYHTSITDIKYNPRSQHLEVAVRVFTDDLEDALSRHSKSKVTYSSSSDAVRQQLEDYLRANLSFELTKGKPLKYNYLGSEAETDVVWMYVEVPVSSTSLPQLYVKNAVLMEVFRDQMNIVNVDYKGKVNSTLFQQGETFKKFEFKG</sequence>
<keyword evidence="3" id="KW-1185">Reference proteome</keyword>
<protein>
    <submittedName>
        <fullName evidence="2">DUF6702 family protein</fullName>
    </submittedName>
</protein>
<feature type="chain" id="PRO_5047344681" evidence="1">
    <location>
        <begin position="24"/>
        <end position="170"/>
    </location>
</feature>
<dbReference type="InterPro" id="IPR046525">
    <property type="entry name" value="DUF6702"/>
</dbReference>
<dbReference type="EMBL" id="JBHUHV010000035">
    <property type="protein sequence ID" value="MFD2067432.1"/>
    <property type="molecule type" value="Genomic_DNA"/>
</dbReference>
<accession>A0ABW4WXU1</accession>
<evidence type="ECO:0000256" key="1">
    <source>
        <dbReference type="SAM" id="SignalP"/>
    </source>
</evidence>
<evidence type="ECO:0000313" key="3">
    <source>
        <dbReference type="Proteomes" id="UP001597369"/>
    </source>
</evidence>
<dbReference type="RefSeq" id="WP_229962887.1">
    <property type="nucleotide sequence ID" value="NZ_JAJJWI010000037.1"/>
</dbReference>
<evidence type="ECO:0000313" key="2">
    <source>
        <dbReference type="EMBL" id="MFD2067432.1"/>
    </source>
</evidence>
<proteinExistence type="predicted"/>
<reference evidence="3" key="1">
    <citation type="journal article" date="2019" name="Int. J. Syst. Evol. Microbiol.">
        <title>The Global Catalogue of Microorganisms (GCM) 10K type strain sequencing project: providing services to taxonomists for standard genome sequencing and annotation.</title>
        <authorList>
            <consortium name="The Broad Institute Genomics Platform"/>
            <consortium name="The Broad Institute Genome Sequencing Center for Infectious Disease"/>
            <person name="Wu L."/>
            <person name="Ma J."/>
        </authorList>
    </citation>
    <scope>NUCLEOTIDE SEQUENCE [LARGE SCALE GENOMIC DNA]</scope>
    <source>
        <strain evidence="3">JCM 16545</strain>
    </source>
</reference>
<gene>
    <name evidence="2" type="ORF">ACFSKU_11105</name>
</gene>